<organism evidence="2 3">
    <name type="scientific">Citricoccus parietis</name>
    <dbReference type="NCBI Taxonomy" id="592307"/>
    <lineage>
        <taxon>Bacteria</taxon>
        <taxon>Bacillati</taxon>
        <taxon>Actinomycetota</taxon>
        <taxon>Actinomycetes</taxon>
        <taxon>Micrococcales</taxon>
        <taxon>Micrococcaceae</taxon>
        <taxon>Citricoccus</taxon>
    </lineage>
</organism>
<name>A0ABV5FZ42_9MICC</name>
<feature type="compositionally biased region" description="Low complexity" evidence="1">
    <location>
        <begin position="61"/>
        <end position="73"/>
    </location>
</feature>
<proteinExistence type="predicted"/>
<protein>
    <submittedName>
        <fullName evidence="2">Uncharacterized protein</fullName>
    </submittedName>
</protein>
<feature type="region of interest" description="Disordered" evidence="1">
    <location>
        <begin position="1"/>
        <end position="80"/>
    </location>
</feature>
<reference evidence="2 3" key="1">
    <citation type="submission" date="2024-09" db="EMBL/GenBank/DDBJ databases">
        <authorList>
            <person name="Sun Q."/>
            <person name="Mori K."/>
        </authorList>
    </citation>
    <scope>NUCLEOTIDE SEQUENCE [LARGE SCALE GENOMIC DNA]</scope>
    <source>
        <strain evidence="2 3">CCM 7609</strain>
    </source>
</reference>
<evidence type="ECO:0000313" key="3">
    <source>
        <dbReference type="Proteomes" id="UP001589575"/>
    </source>
</evidence>
<dbReference type="Proteomes" id="UP001589575">
    <property type="component" value="Unassembled WGS sequence"/>
</dbReference>
<feature type="compositionally biased region" description="Basic residues" evidence="1">
    <location>
        <begin position="48"/>
        <end position="60"/>
    </location>
</feature>
<accession>A0ABV5FZ42</accession>
<comment type="caution">
    <text evidence="2">The sequence shown here is derived from an EMBL/GenBank/DDBJ whole genome shotgun (WGS) entry which is preliminary data.</text>
</comment>
<gene>
    <name evidence="2" type="ORF">ACFFX0_12300</name>
</gene>
<sequence>MPGAGRTGWEHGSPSILTVDHPVRRSTGSGWAGPTWSGGQRPTPVRTAVHRGGRLCRRGRTPAARRATPRVVGRGTGPPG</sequence>
<dbReference type="EMBL" id="JBHMFI010000001">
    <property type="protein sequence ID" value="MFB9071942.1"/>
    <property type="molecule type" value="Genomic_DNA"/>
</dbReference>
<keyword evidence="3" id="KW-1185">Reference proteome</keyword>
<evidence type="ECO:0000256" key="1">
    <source>
        <dbReference type="SAM" id="MobiDB-lite"/>
    </source>
</evidence>
<evidence type="ECO:0000313" key="2">
    <source>
        <dbReference type="EMBL" id="MFB9071942.1"/>
    </source>
</evidence>